<name>A0A4Y4D233_ZOORA</name>
<dbReference type="AlphaFoldDB" id="A0A4Y4D233"/>
<organism evidence="1 2">
    <name type="scientific">Zoogloea ramigera</name>
    <dbReference type="NCBI Taxonomy" id="350"/>
    <lineage>
        <taxon>Bacteria</taxon>
        <taxon>Pseudomonadati</taxon>
        <taxon>Pseudomonadota</taxon>
        <taxon>Betaproteobacteria</taxon>
        <taxon>Rhodocyclales</taxon>
        <taxon>Zoogloeaceae</taxon>
        <taxon>Zoogloea</taxon>
    </lineage>
</organism>
<keyword evidence="2" id="KW-1185">Reference proteome</keyword>
<accession>A0A4Y4D233</accession>
<sequence length="182" mass="18350">MTAPTFTPGPWRRVGHRTIAAGSGPDAVTVCEVFSGGVGVDQADANETLIEAAPELHAAAAEIFAWIDSGFLTVGVLADDNPARVAACGRAIDTLAAALGKASGAGLDAVTVCEVFSGGVGVDQADANEALIEAAPELYAVARAAEAMLIRQKWRPDPSSPEGALLLALRAVLAKVSEGGAS</sequence>
<proteinExistence type="predicted"/>
<dbReference type="Proteomes" id="UP000318422">
    <property type="component" value="Unassembled WGS sequence"/>
</dbReference>
<comment type="caution">
    <text evidence="1">The sequence shown here is derived from an EMBL/GenBank/DDBJ whole genome shotgun (WGS) entry which is preliminary data.</text>
</comment>
<reference evidence="1 2" key="1">
    <citation type="submission" date="2019-06" db="EMBL/GenBank/DDBJ databases">
        <title>Whole genome shotgun sequence of Zoogloea ramigera NBRC 15342.</title>
        <authorList>
            <person name="Hosoyama A."/>
            <person name="Uohara A."/>
            <person name="Ohji S."/>
            <person name="Ichikawa N."/>
        </authorList>
    </citation>
    <scope>NUCLEOTIDE SEQUENCE [LARGE SCALE GENOMIC DNA]</scope>
    <source>
        <strain evidence="1 2">NBRC 15342</strain>
    </source>
</reference>
<evidence type="ECO:0000313" key="1">
    <source>
        <dbReference type="EMBL" id="GEC97643.1"/>
    </source>
</evidence>
<dbReference type="EMBL" id="BJNV01000106">
    <property type="protein sequence ID" value="GEC97643.1"/>
    <property type="molecule type" value="Genomic_DNA"/>
</dbReference>
<evidence type="ECO:0000313" key="2">
    <source>
        <dbReference type="Proteomes" id="UP000318422"/>
    </source>
</evidence>
<dbReference type="RefSeq" id="WP_141354944.1">
    <property type="nucleotide sequence ID" value="NZ_BJNV01000106.1"/>
</dbReference>
<protein>
    <submittedName>
        <fullName evidence="1">Uncharacterized protein</fullName>
    </submittedName>
</protein>
<dbReference type="OrthoDB" id="9182453at2"/>
<gene>
    <name evidence="1" type="ORF">ZRA01_37160</name>
</gene>